<organism evidence="8">
    <name type="scientific">Leviviridae sp</name>
    <dbReference type="NCBI Taxonomy" id="2027243"/>
    <lineage>
        <taxon>Viruses</taxon>
        <taxon>Riboviria</taxon>
        <taxon>Orthornavirae</taxon>
        <taxon>Lenarviricota</taxon>
        <taxon>Leviviricetes</taxon>
        <taxon>Norzivirales</taxon>
        <taxon>Fiersviridae</taxon>
    </lineage>
</organism>
<evidence type="ECO:0000256" key="5">
    <source>
        <dbReference type="ARBA" id="ARBA00023104"/>
    </source>
</evidence>
<evidence type="ECO:0000256" key="2">
    <source>
        <dbReference type="ARBA" id="ARBA00022581"/>
    </source>
</evidence>
<dbReference type="EMBL" id="MN035113">
    <property type="protein sequence ID" value="QDH89910.1"/>
    <property type="molecule type" value="Genomic_RNA"/>
</dbReference>
<keyword evidence="4" id="KW-0946">Virion</keyword>
<sequence length="363" mass="40386">SPDPSPWFTMGTDQVVADKSTHRVSSVMSSAWGYKVNPVPGLVIPSGSTSTDVNNRAIRKFLAQVQAIQSSVEAGQDLGEIKQTIESLLHPMSSLKNGIVGYLEALRKRKRYFKRQPFHRASKILGDTYLEFHFGWQPLAADVASIIADFSRQRFPSYPVSATATDTYNGSSVDTTTSFGYLQGSASQNRRTTSRYTVRLKGMVKSRQQDGFLSLAQSLQLTPDRWLPTAWDLLPYSWLVDYFVNVGDIFNGMAFINSSLAWGCKTTRTQTTLESSDFKLTANSIALNVYDVIRNDSYSYGGNHKLFSRSVTRSSFDGSDLLPAVQFKLPTSAWPFTNIGAILAQKSRSLVPLFKVDRSVYTE</sequence>
<comment type="subcellular location">
    <subcellularLocation>
        <location evidence="1">Virion</location>
    </subcellularLocation>
</comment>
<feature type="non-terminal residue" evidence="8">
    <location>
        <position position="1"/>
    </location>
</feature>
<name>A0A514D8G3_9VIRU</name>
<dbReference type="GO" id="GO:0039666">
    <property type="term" value="P:virion attachment to host cell pilus"/>
    <property type="evidence" value="ECO:0007669"/>
    <property type="project" value="UniProtKB-KW"/>
</dbReference>
<evidence type="ECO:0000256" key="7">
    <source>
        <dbReference type="ARBA" id="ARBA00035110"/>
    </source>
</evidence>
<keyword evidence="5" id="KW-1175">Viral attachment to host cell pilus</keyword>
<evidence type="ECO:0008006" key="9">
    <source>
        <dbReference type="Google" id="ProtNLM"/>
    </source>
</evidence>
<keyword evidence="3" id="KW-1161">Viral attachment to host cell</keyword>
<reference evidence="8" key="1">
    <citation type="submission" date="2019-05" db="EMBL/GenBank/DDBJ databases">
        <title>Metatranscriptomic reconstruction reveals RNA viruses with the potential to shape carbon cycling in soil.</title>
        <authorList>
            <person name="Starr E.P."/>
            <person name="Nuccio E."/>
            <person name="Pett-Ridge J."/>
            <person name="Banfield J.F."/>
            <person name="Firestone M.K."/>
        </authorList>
    </citation>
    <scope>NUCLEOTIDE SEQUENCE</scope>
    <source>
        <strain evidence="8">H3_Rhizo_Litter_15_scaffold_394_e_3529</strain>
    </source>
</reference>
<evidence type="ECO:0000256" key="1">
    <source>
        <dbReference type="ARBA" id="ARBA00004328"/>
    </source>
</evidence>
<protein>
    <recommendedName>
        <fullName evidence="9">Maturation</fullName>
    </recommendedName>
</protein>
<keyword evidence="6" id="KW-1160">Virus entry into host cell</keyword>
<proteinExistence type="inferred from homology"/>
<dbReference type="InterPro" id="IPR005563">
    <property type="entry name" value="A_protein"/>
</dbReference>
<evidence type="ECO:0000256" key="3">
    <source>
        <dbReference type="ARBA" id="ARBA00022804"/>
    </source>
</evidence>
<evidence type="ECO:0000313" key="8">
    <source>
        <dbReference type="EMBL" id="QDH89910.1"/>
    </source>
</evidence>
<evidence type="ECO:0000256" key="4">
    <source>
        <dbReference type="ARBA" id="ARBA00022844"/>
    </source>
</evidence>
<keyword evidence="2" id="KW-0945">Host-virus interaction</keyword>
<dbReference type="Pfam" id="PF03863">
    <property type="entry name" value="Phage_mat-A"/>
    <property type="match status" value="1"/>
</dbReference>
<accession>A0A514D8G3</accession>
<comment type="similarity">
    <text evidence="7">Belongs to the Leviviricetes maturation protein family.</text>
</comment>
<dbReference type="GO" id="GO:0044423">
    <property type="term" value="C:virion component"/>
    <property type="evidence" value="ECO:0007669"/>
    <property type="project" value="UniProtKB-KW"/>
</dbReference>
<gene>
    <name evidence="8" type="ORF">H3RhizoL15394e3529_000003</name>
</gene>
<evidence type="ECO:0000256" key="6">
    <source>
        <dbReference type="ARBA" id="ARBA00023296"/>
    </source>
</evidence>